<reference evidence="11 13" key="1">
    <citation type="journal article" date="2015" name="Genome Announc.">
        <title>Thirty-Two Complete Genome Assemblies of Nine Yersinia Species, Including Y. pestis, Y. pseudotuberculosis, and Y. enterocolitica.</title>
        <authorList>
            <person name="Johnson S.L."/>
            <person name="Daligault H.E."/>
            <person name="Davenport K.W."/>
            <person name="Jaissle J."/>
            <person name="Frey K.G."/>
            <person name="Ladner J.T."/>
            <person name="Broomall S.M."/>
            <person name="Bishop-Lilly K.A."/>
            <person name="Bruce D.C."/>
            <person name="Coyne S.R."/>
            <person name="Gibbons H.S."/>
            <person name="Lo C.C."/>
            <person name="Munk A.C."/>
            <person name="Rosenzweig C.N."/>
            <person name="Koroleva G.I."/>
            <person name="Palacios G.F."/>
            <person name="Redden C.L."/>
            <person name="Xu Y."/>
            <person name="Minogue T.D."/>
            <person name="Chain P.S."/>
        </authorList>
    </citation>
    <scope>NUCLEOTIDE SEQUENCE [LARGE SCALE GENOMIC DNA]</scope>
    <source>
        <strain evidence="11 13">YRA</strain>
    </source>
</reference>
<dbReference type="GO" id="GO:0015144">
    <property type="term" value="F:carbohydrate transmembrane transporter activity"/>
    <property type="evidence" value="ECO:0007669"/>
    <property type="project" value="TreeGrafter"/>
</dbReference>
<dbReference type="GO" id="GO:0009279">
    <property type="term" value="C:cell outer membrane"/>
    <property type="evidence" value="ECO:0007669"/>
    <property type="project" value="UniProtKB-SubCell"/>
</dbReference>
<dbReference type="GeneID" id="45566578"/>
<keyword evidence="6" id="KW-0406">Ion transport</keyword>
<comment type="similarity">
    <text evidence="2">Belongs to the porin LamB (TC 1.B.3) family.</text>
</comment>
<organism evidence="12 14">
    <name type="scientific">Yersinia rohdei</name>
    <dbReference type="NCBI Taxonomy" id="29485"/>
    <lineage>
        <taxon>Bacteria</taxon>
        <taxon>Pseudomonadati</taxon>
        <taxon>Pseudomonadota</taxon>
        <taxon>Gammaproteobacteria</taxon>
        <taxon>Enterobacterales</taxon>
        <taxon>Yersiniaceae</taxon>
        <taxon>Yersinia</taxon>
    </lineage>
</organism>
<proteinExistence type="inferred from homology"/>
<dbReference type="KEGG" id="yro:CH64_1252"/>
<accession>A0A0U1HVX3</accession>
<gene>
    <name evidence="12" type="primary">lamB_2</name>
    <name evidence="11" type="ORF">CH64_1252</name>
    <name evidence="12" type="ORF">ERS008555_03004</name>
</gene>
<dbReference type="Proteomes" id="UP000031914">
    <property type="component" value="Chromosome"/>
</dbReference>
<keyword evidence="4" id="KW-1134">Transmembrane beta strand</keyword>
<evidence type="ECO:0000313" key="11">
    <source>
        <dbReference type="EMBL" id="AJJ11210.1"/>
    </source>
</evidence>
<feature type="signal peptide" evidence="10">
    <location>
        <begin position="1"/>
        <end position="24"/>
    </location>
</feature>
<evidence type="ECO:0000256" key="3">
    <source>
        <dbReference type="ARBA" id="ARBA00022448"/>
    </source>
</evidence>
<dbReference type="GO" id="GO:0015288">
    <property type="term" value="F:porin activity"/>
    <property type="evidence" value="ECO:0007669"/>
    <property type="project" value="UniProtKB-KW"/>
</dbReference>
<dbReference type="InterPro" id="IPR003192">
    <property type="entry name" value="Porin_LamB"/>
</dbReference>
<evidence type="ECO:0000256" key="4">
    <source>
        <dbReference type="ARBA" id="ARBA00022452"/>
    </source>
</evidence>
<dbReference type="SUPFAM" id="SSF56935">
    <property type="entry name" value="Porins"/>
    <property type="match status" value="1"/>
</dbReference>
<evidence type="ECO:0000256" key="8">
    <source>
        <dbReference type="ARBA" id="ARBA00023136"/>
    </source>
</evidence>
<keyword evidence="13" id="KW-1185">Reference proteome</keyword>
<dbReference type="RefSeq" id="WP_004714876.1">
    <property type="nucleotide sequence ID" value="NZ_CABIHQ010000022.1"/>
</dbReference>
<keyword evidence="9" id="KW-0998">Cell outer membrane</keyword>
<keyword evidence="10" id="KW-0732">Signal</keyword>
<dbReference type="PANTHER" id="PTHR38762">
    <property type="entry name" value="CRYPTIC OUTER MEMBRANE PORIN BGLH-RELATED"/>
    <property type="match status" value="1"/>
</dbReference>
<name>A0A0U1HVX3_YERRO</name>
<evidence type="ECO:0000313" key="12">
    <source>
        <dbReference type="EMBL" id="CQI93742.1"/>
    </source>
</evidence>
<evidence type="ECO:0000256" key="9">
    <source>
        <dbReference type="ARBA" id="ARBA00023237"/>
    </source>
</evidence>
<evidence type="ECO:0000313" key="13">
    <source>
        <dbReference type="Proteomes" id="UP000031914"/>
    </source>
</evidence>
<dbReference type="STRING" id="29485.CH64_1252"/>
<evidence type="ECO:0000256" key="2">
    <source>
        <dbReference type="ARBA" id="ARBA00007055"/>
    </source>
</evidence>
<dbReference type="EMBL" id="CTKE01000015">
    <property type="protein sequence ID" value="CQI93742.1"/>
    <property type="molecule type" value="Genomic_DNA"/>
</dbReference>
<evidence type="ECO:0000256" key="7">
    <source>
        <dbReference type="ARBA" id="ARBA00023114"/>
    </source>
</evidence>
<dbReference type="InterPro" id="IPR036998">
    <property type="entry name" value="Porin_LamB_sf"/>
</dbReference>
<reference evidence="12 14" key="2">
    <citation type="submission" date="2015-03" db="EMBL/GenBank/DDBJ databases">
        <authorList>
            <person name="Murphy D."/>
        </authorList>
    </citation>
    <scope>NUCLEOTIDE SEQUENCE [LARGE SCALE GENOMIC DNA]</scope>
    <source>
        <strain evidence="12 14">68/02</strain>
    </source>
</reference>
<sequence>MKTYKKLPLTLAVIAALCPISVFAQGKTQTTQELITPEQLNKIVAQAVEKALAERQDKIDAALVKKKNVDIVDTSAIKPSPETEIPYGLKFNAYARYGAHYQAGDQKYISVDGSYNGSSAIGRLGNEGNGGEFQLSKAFKGNNGALWDVVVMLDHWGDEVNLKKAYAGVTNLFESQPNAYLWAGRDFHQRPQQGINDYFWMTHDGQGAGIKDLDLGVLKLDAATVASVSSCNPQVVADQTNPSRITCTGGSGTGDSGHYALTSKIHGVKMGPIDFELYTNYGFDSKAIESDEKLKAWQTAVVLSHKDENSENKWVTRYSDNSDNSVYNKTSDLRTVYTSLEGTYKFTPLTSVTYLAAFHDYDRSNHTEDNRRNYGLIIRPMHFWNSVHSTWLEAGYQRVDYDTGGDNKGWKLTLSQNISIDMGAEFRPMLRFYVTGGEVDNKHTATTTDTENTRLDSFNIGAMWEAWF</sequence>
<dbReference type="GO" id="GO:0006811">
    <property type="term" value="P:monoatomic ion transport"/>
    <property type="evidence" value="ECO:0007669"/>
    <property type="project" value="UniProtKB-KW"/>
</dbReference>
<dbReference type="Pfam" id="PF02264">
    <property type="entry name" value="LamB"/>
    <property type="match status" value="1"/>
</dbReference>
<evidence type="ECO:0000256" key="6">
    <source>
        <dbReference type="ARBA" id="ARBA00023065"/>
    </source>
</evidence>
<keyword evidence="5" id="KW-0812">Transmembrane</keyword>
<feature type="chain" id="PRO_5006709474" evidence="10">
    <location>
        <begin position="25"/>
        <end position="468"/>
    </location>
</feature>
<keyword evidence="8" id="KW-0472">Membrane</keyword>
<dbReference type="Proteomes" id="UP000042054">
    <property type="component" value="Unassembled WGS sequence"/>
</dbReference>
<evidence type="ECO:0000313" key="14">
    <source>
        <dbReference type="Proteomes" id="UP000042054"/>
    </source>
</evidence>
<evidence type="ECO:0000256" key="1">
    <source>
        <dbReference type="ARBA" id="ARBA00004571"/>
    </source>
</evidence>
<keyword evidence="7" id="KW-0626">Porin</keyword>
<dbReference type="GO" id="GO:0015774">
    <property type="term" value="P:polysaccharide transport"/>
    <property type="evidence" value="ECO:0007669"/>
    <property type="project" value="TreeGrafter"/>
</dbReference>
<dbReference type="EMBL" id="CP009787">
    <property type="protein sequence ID" value="AJJ11210.1"/>
    <property type="molecule type" value="Genomic_DNA"/>
</dbReference>
<evidence type="ECO:0000256" key="5">
    <source>
        <dbReference type="ARBA" id="ARBA00022692"/>
    </source>
</evidence>
<comment type="subcellular location">
    <subcellularLocation>
        <location evidence="1">Cell outer membrane</location>
        <topology evidence="1">Multi-pass membrane protein</topology>
    </subcellularLocation>
</comment>
<keyword evidence="3" id="KW-0813">Transport</keyword>
<dbReference type="Gene3D" id="2.40.170.10">
    <property type="entry name" value="Porin, LamB type"/>
    <property type="match status" value="1"/>
</dbReference>
<dbReference type="GO" id="GO:0046930">
    <property type="term" value="C:pore complex"/>
    <property type="evidence" value="ECO:0007669"/>
    <property type="project" value="UniProtKB-KW"/>
</dbReference>
<dbReference type="OrthoDB" id="106611at2"/>
<dbReference type="AlphaFoldDB" id="A0A0U1HVX3"/>
<dbReference type="InterPro" id="IPR050286">
    <property type="entry name" value="G_neg_Bact_CarbUptk_Porin"/>
</dbReference>
<evidence type="ECO:0000256" key="10">
    <source>
        <dbReference type="SAM" id="SignalP"/>
    </source>
</evidence>
<dbReference type="PANTHER" id="PTHR38762:SF1">
    <property type="entry name" value="CRYPTIC OUTER MEMBRANE PORIN BGLH-RELATED"/>
    <property type="match status" value="1"/>
</dbReference>
<protein>
    <submittedName>
        <fullName evidence="11">LamB porin family protein</fullName>
    </submittedName>
    <submittedName>
        <fullName evidence="12">Maltoporin</fullName>
    </submittedName>
</protein>